<feature type="domain" description="Acyl-CoA oxidase/dehydrogenase middle" evidence="7">
    <location>
        <begin position="155"/>
        <end position="264"/>
    </location>
</feature>
<protein>
    <submittedName>
        <fullName evidence="9">Acyl-CoA oxidase 3, pristanoyl</fullName>
    </submittedName>
</protein>
<comment type="pathway">
    <text evidence="2">Lipid metabolism.</text>
</comment>
<keyword evidence="4" id="KW-0274">FAD</keyword>
<dbReference type="Proteomes" id="UP000593571">
    <property type="component" value="Unassembled WGS sequence"/>
</dbReference>
<name>A0A7J8E5M2_ROUAE</name>
<dbReference type="GO" id="GO:0016402">
    <property type="term" value="F:pristanoyl-CoA oxidase activity"/>
    <property type="evidence" value="ECO:0007669"/>
    <property type="project" value="TreeGrafter"/>
</dbReference>
<evidence type="ECO:0000313" key="9">
    <source>
        <dbReference type="EMBL" id="KAF6430631.1"/>
    </source>
</evidence>
<dbReference type="EMBL" id="JACASE010000010">
    <property type="protein sequence ID" value="KAF6430631.1"/>
    <property type="molecule type" value="Genomic_DNA"/>
</dbReference>
<dbReference type="FunFam" id="2.40.110.10:FF:000005">
    <property type="entry name" value="Acyl-coenzyme A oxidase"/>
    <property type="match status" value="1"/>
</dbReference>
<dbReference type="SUPFAM" id="SSF47203">
    <property type="entry name" value="Acyl-CoA dehydrogenase C-terminal domain-like"/>
    <property type="match status" value="1"/>
</dbReference>
<evidence type="ECO:0000259" key="8">
    <source>
        <dbReference type="Pfam" id="PF22924"/>
    </source>
</evidence>
<dbReference type="InterPro" id="IPR055060">
    <property type="entry name" value="ACOX_C_alpha1"/>
</dbReference>
<dbReference type="PANTHER" id="PTHR10909">
    <property type="entry name" value="ELECTRON TRANSPORT OXIDOREDUCTASE"/>
    <property type="match status" value="1"/>
</dbReference>
<sequence>MEPPSEGGTDALFPAVPRGPLDAWRTRASFGWKELALFWEGEDVLRLKKTIFSTLENDPLFASSREGDLPREKYQELSFLRLKRVLEYEFLSMAQMLESPIKALVLLNCLGMYDWSLATKMFLHLAVFGSTIYLSGSERHLKYIQKIYGLEIFGCFALTELSHGSNTKAIRTTAHYDPSTEEFIIHSPDFEAAKFWVGNLGKTATHAVVFAQLHMPGGQCHGLHIFIVQIRDPKTLLPMPGVMVGEIGKKLGQNGIDNGFAMFHQVRIPRQNLLNRLGDVTPEGTYVSSFKDARQRFGMSLRSLSGGRVFIMTMSAVNLKLAVSIAIRFSATRRQFGPEDGEEVPVLEFPMQLASAPGEVGFGASGQPTPDPEPRAAGALIHCVRTGLRDHVSLTGSGSRGRNPHSCLHRREGGRLARGGPRGPRPRALWGGSGTASPRE</sequence>
<dbReference type="InterPro" id="IPR046373">
    <property type="entry name" value="Acyl-CoA_Oxase/DH_mid-dom_sf"/>
</dbReference>
<dbReference type="Gene3D" id="2.40.110.10">
    <property type="entry name" value="Butyryl-CoA Dehydrogenase, subunit A, domain 2"/>
    <property type="match status" value="1"/>
</dbReference>
<evidence type="ECO:0000256" key="5">
    <source>
        <dbReference type="ARBA" id="ARBA00023002"/>
    </source>
</evidence>
<evidence type="ECO:0000259" key="7">
    <source>
        <dbReference type="Pfam" id="PF02770"/>
    </source>
</evidence>
<comment type="caution">
    <text evidence="9">The sequence shown here is derived from an EMBL/GenBank/DDBJ whole genome shotgun (WGS) entry which is preliminary data.</text>
</comment>
<dbReference type="GO" id="GO:0071949">
    <property type="term" value="F:FAD binding"/>
    <property type="evidence" value="ECO:0007669"/>
    <property type="project" value="InterPro"/>
</dbReference>
<dbReference type="GO" id="GO:0055088">
    <property type="term" value="P:lipid homeostasis"/>
    <property type="evidence" value="ECO:0007669"/>
    <property type="project" value="TreeGrafter"/>
</dbReference>
<dbReference type="InterPro" id="IPR006091">
    <property type="entry name" value="Acyl-CoA_Oxase/DH_mid-dom"/>
</dbReference>
<dbReference type="InterPro" id="IPR036250">
    <property type="entry name" value="AcylCo_DH-like_C"/>
</dbReference>
<keyword evidence="3" id="KW-0285">Flavoprotein</keyword>
<dbReference type="AlphaFoldDB" id="A0A7J8E5M2"/>
<feature type="region of interest" description="Disordered" evidence="6">
    <location>
        <begin position="392"/>
        <end position="440"/>
    </location>
</feature>
<keyword evidence="10" id="KW-1185">Reference proteome</keyword>
<organism evidence="9 10">
    <name type="scientific">Rousettus aegyptiacus</name>
    <name type="common">Egyptian fruit bat</name>
    <name type="synonym">Pteropus aegyptiacus</name>
    <dbReference type="NCBI Taxonomy" id="9407"/>
    <lineage>
        <taxon>Eukaryota</taxon>
        <taxon>Metazoa</taxon>
        <taxon>Chordata</taxon>
        <taxon>Craniata</taxon>
        <taxon>Vertebrata</taxon>
        <taxon>Euteleostomi</taxon>
        <taxon>Mammalia</taxon>
        <taxon>Eutheria</taxon>
        <taxon>Laurasiatheria</taxon>
        <taxon>Chiroptera</taxon>
        <taxon>Yinpterochiroptera</taxon>
        <taxon>Pteropodoidea</taxon>
        <taxon>Pteropodidae</taxon>
        <taxon>Rousettinae</taxon>
        <taxon>Rousettus</taxon>
    </lineage>
</organism>
<reference evidence="9 10" key="1">
    <citation type="journal article" date="2020" name="Nature">
        <title>Six reference-quality genomes reveal evolution of bat adaptations.</title>
        <authorList>
            <person name="Jebb D."/>
            <person name="Huang Z."/>
            <person name="Pippel M."/>
            <person name="Hughes G.M."/>
            <person name="Lavrichenko K."/>
            <person name="Devanna P."/>
            <person name="Winkler S."/>
            <person name="Jermiin L.S."/>
            <person name="Skirmuntt E.C."/>
            <person name="Katzourakis A."/>
            <person name="Burkitt-Gray L."/>
            <person name="Ray D.A."/>
            <person name="Sullivan K.A.M."/>
            <person name="Roscito J.G."/>
            <person name="Kirilenko B.M."/>
            <person name="Davalos L.M."/>
            <person name="Corthals A.P."/>
            <person name="Power M.L."/>
            <person name="Jones G."/>
            <person name="Ransome R.D."/>
            <person name="Dechmann D.K.N."/>
            <person name="Locatelli A.G."/>
            <person name="Puechmaille S.J."/>
            <person name="Fedrigo O."/>
            <person name="Jarvis E.D."/>
            <person name="Hiller M."/>
            <person name="Vernes S.C."/>
            <person name="Myers E.W."/>
            <person name="Teeling E.C."/>
        </authorList>
    </citation>
    <scope>NUCLEOTIDE SEQUENCE [LARGE SCALE GENOMIC DNA]</scope>
    <source>
        <strain evidence="9">MRouAeg1</strain>
        <tissue evidence="9">Muscle</tissue>
    </source>
</reference>
<evidence type="ECO:0000256" key="2">
    <source>
        <dbReference type="ARBA" id="ARBA00005189"/>
    </source>
</evidence>
<evidence type="ECO:0000256" key="1">
    <source>
        <dbReference type="ARBA" id="ARBA00001974"/>
    </source>
</evidence>
<dbReference type="Pfam" id="PF22924">
    <property type="entry name" value="ACOX_C_alpha1"/>
    <property type="match status" value="1"/>
</dbReference>
<gene>
    <name evidence="9" type="ORF">HJG63_000210</name>
</gene>
<dbReference type="Gene3D" id="1.20.140.10">
    <property type="entry name" value="Butyryl-CoA Dehydrogenase, subunit A, domain 3"/>
    <property type="match status" value="1"/>
</dbReference>
<evidence type="ECO:0000256" key="3">
    <source>
        <dbReference type="ARBA" id="ARBA00022630"/>
    </source>
</evidence>
<feature type="domain" description="Acyl-CoA oxidase C-alpha1" evidence="8">
    <location>
        <begin position="304"/>
        <end position="352"/>
    </location>
</feature>
<dbReference type="InterPro" id="IPR009100">
    <property type="entry name" value="AcylCoA_DH/oxidase_NM_dom_sf"/>
</dbReference>
<evidence type="ECO:0000313" key="10">
    <source>
        <dbReference type="Proteomes" id="UP000593571"/>
    </source>
</evidence>
<dbReference type="SUPFAM" id="SSF56645">
    <property type="entry name" value="Acyl-CoA dehydrogenase NM domain-like"/>
    <property type="match status" value="1"/>
</dbReference>
<dbReference type="Pfam" id="PF02770">
    <property type="entry name" value="Acyl-CoA_dh_M"/>
    <property type="match status" value="1"/>
</dbReference>
<dbReference type="InterPro" id="IPR012258">
    <property type="entry name" value="Acyl-CoA_oxidase"/>
</dbReference>
<dbReference type="GO" id="GO:0005777">
    <property type="term" value="C:peroxisome"/>
    <property type="evidence" value="ECO:0007669"/>
    <property type="project" value="InterPro"/>
</dbReference>
<dbReference type="GO" id="GO:0005504">
    <property type="term" value="F:fatty acid binding"/>
    <property type="evidence" value="ECO:0007669"/>
    <property type="project" value="TreeGrafter"/>
</dbReference>
<evidence type="ECO:0000256" key="4">
    <source>
        <dbReference type="ARBA" id="ARBA00022827"/>
    </source>
</evidence>
<comment type="cofactor">
    <cofactor evidence="1">
        <name>FAD</name>
        <dbReference type="ChEBI" id="CHEBI:57692"/>
    </cofactor>
</comment>
<dbReference type="PANTHER" id="PTHR10909:SF390">
    <property type="entry name" value="PEROXISOMAL ACYL-COENZYME A OXIDASE 3"/>
    <property type="match status" value="1"/>
</dbReference>
<dbReference type="GO" id="GO:0033540">
    <property type="term" value="P:fatty acid beta-oxidation using acyl-CoA oxidase"/>
    <property type="evidence" value="ECO:0007669"/>
    <property type="project" value="TreeGrafter"/>
</dbReference>
<evidence type="ECO:0000256" key="6">
    <source>
        <dbReference type="SAM" id="MobiDB-lite"/>
    </source>
</evidence>
<keyword evidence="5" id="KW-0560">Oxidoreductase</keyword>
<proteinExistence type="predicted"/>
<accession>A0A7J8E5M2</accession>